<dbReference type="InterPro" id="IPR013805">
    <property type="entry name" value="GrpE_CC"/>
</dbReference>
<dbReference type="GO" id="GO:0001405">
    <property type="term" value="C:PAM complex, Tim23 associated import motor"/>
    <property type="evidence" value="ECO:0007669"/>
    <property type="project" value="TreeGrafter"/>
</dbReference>
<dbReference type="HAMAP" id="MF_01151">
    <property type="entry name" value="GrpE"/>
    <property type="match status" value="1"/>
</dbReference>
<dbReference type="InterPro" id="IPR000740">
    <property type="entry name" value="GrpE"/>
</dbReference>
<evidence type="ECO:0000313" key="6">
    <source>
        <dbReference type="RefSeq" id="XP_017348220.1"/>
    </source>
</evidence>
<dbReference type="Proteomes" id="UP000221080">
    <property type="component" value="Chromosome 18"/>
</dbReference>
<dbReference type="PRINTS" id="PR00773">
    <property type="entry name" value="GRPEPROTEIN"/>
</dbReference>
<feature type="coiled-coil region" evidence="4">
    <location>
        <begin position="62"/>
        <end position="89"/>
    </location>
</feature>
<dbReference type="Pfam" id="PF01025">
    <property type="entry name" value="GrpE"/>
    <property type="match status" value="1"/>
</dbReference>
<keyword evidence="5" id="KW-1185">Reference proteome</keyword>
<name>A0A2D0T0V6_ICTPU</name>
<dbReference type="OMA" id="KQAHNDA"/>
<dbReference type="InterPro" id="IPR009012">
    <property type="entry name" value="GrpE_head"/>
</dbReference>
<proteinExistence type="inferred from homology"/>
<dbReference type="GO" id="GO:0006457">
    <property type="term" value="P:protein folding"/>
    <property type="evidence" value="ECO:0007669"/>
    <property type="project" value="InterPro"/>
</dbReference>
<protein>
    <submittedName>
        <fullName evidence="6">GrpE protein homolog 2, mitochondrial</fullName>
    </submittedName>
</protein>
<dbReference type="RefSeq" id="XP_017348220.1">
    <property type="nucleotide sequence ID" value="XM_017492731.3"/>
</dbReference>
<dbReference type="AlphaFoldDB" id="A0A2D0T0V6"/>
<dbReference type="GO" id="GO:0042803">
    <property type="term" value="F:protein homodimerization activity"/>
    <property type="evidence" value="ECO:0007669"/>
    <property type="project" value="InterPro"/>
</dbReference>
<dbReference type="PANTHER" id="PTHR21237:SF10">
    <property type="entry name" value="GRPE PROTEIN HOMOLOG 2, MITOCHONDRIAL"/>
    <property type="match status" value="1"/>
</dbReference>
<evidence type="ECO:0000256" key="1">
    <source>
        <dbReference type="ARBA" id="ARBA00009054"/>
    </source>
</evidence>
<dbReference type="OrthoDB" id="201635at2759"/>
<evidence type="ECO:0000256" key="3">
    <source>
        <dbReference type="RuleBase" id="RU004478"/>
    </source>
</evidence>
<keyword evidence="2" id="KW-0143">Chaperone</keyword>
<gene>
    <name evidence="6" type="primary">grpel2</name>
</gene>
<reference evidence="6" key="2">
    <citation type="submission" date="2025-08" db="UniProtKB">
        <authorList>
            <consortium name="RefSeq"/>
        </authorList>
    </citation>
    <scope>IDENTIFICATION</scope>
    <source>
        <tissue evidence="6">Blood</tissue>
    </source>
</reference>
<dbReference type="Gene3D" id="2.30.22.10">
    <property type="entry name" value="Head domain of nucleotide exchange factor GrpE"/>
    <property type="match status" value="1"/>
</dbReference>
<dbReference type="CDD" id="cd00446">
    <property type="entry name" value="GrpE"/>
    <property type="match status" value="1"/>
</dbReference>
<dbReference type="PANTHER" id="PTHR21237">
    <property type="entry name" value="GRPE PROTEIN"/>
    <property type="match status" value="1"/>
</dbReference>
<dbReference type="GO" id="GO:0000774">
    <property type="term" value="F:adenyl-nucleotide exchange factor activity"/>
    <property type="evidence" value="ECO:0007669"/>
    <property type="project" value="InterPro"/>
</dbReference>
<comment type="similarity">
    <text evidence="1 3">Belongs to the GrpE family.</text>
</comment>
<keyword evidence="4" id="KW-0175">Coiled coil</keyword>
<dbReference type="STRING" id="7998.ENSIPUP00000036103"/>
<dbReference type="SUPFAM" id="SSF58014">
    <property type="entry name" value="Coiled-coil domain of nucleotide exchange factor GrpE"/>
    <property type="match status" value="1"/>
</dbReference>
<dbReference type="Gene3D" id="3.90.20.20">
    <property type="match status" value="1"/>
</dbReference>
<dbReference type="KEGG" id="ipu:108278944"/>
<dbReference type="GeneID" id="108278944"/>
<sequence>MAVCSLSLCGKKAIILGSLPTKLFRISTSIGFSSTAAERHSTGDDCHNDDGHDEQSLSITHVRMLEVKANKLEEQVRDLTHRYKRALADSDTVRRRTQKFVEDAKAFGIQSFCRDLVEVADLLEEAAGGVDVEGTQNLTEIKNKLLQVFSKHGLEKMRPVGGTYDPYQHEIVFHTPAEGFEPGTIATVRQNGYTLHGRTIRHARVGIAVKTQDS</sequence>
<evidence type="ECO:0000256" key="4">
    <source>
        <dbReference type="SAM" id="Coils"/>
    </source>
</evidence>
<reference evidence="5" key="1">
    <citation type="journal article" date="2016" name="Nat. Commun.">
        <title>The channel catfish genome sequence provides insights into the evolution of scale formation in teleosts.</title>
        <authorList>
            <person name="Liu Z."/>
            <person name="Liu S."/>
            <person name="Yao J."/>
            <person name="Bao L."/>
            <person name="Zhang J."/>
            <person name="Li Y."/>
            <person name="Jiang C."/>
            <person name="Sun L."/>
            <person name="Wang R."/>
            <person name="Zhang Y."/>
            <person name="Zhou T."/>
            <person name="Zeng Q."/>
            <person name="Fu Q."/>
            <person name="Gao S."/>
            <person name="Li N."/>
            <person name="Koren S."/>
            <person name="Jiang Y."/>
            <person name="Zimin A."/>
            <person name="Xu P."/>
            <person name="Phillippy A.M."/>
            <person name="Geng X."/>
            <person name="Song L."/>
            <person name="Sun F."/>
            <person name="Li C."/>
            <person name="Wang X."/>
            <person name="Chen A."/>
            <person name="Jin Y."/>
            <person name="Yuan Z."/>
            <person name="Yang Y."/>
            <person name="Tan S."/>
            <person name="Peatman E."/>
            <person name="Lu J."/>
            <person name="Qin Z."/>
            <person name="Dunham R."/>
            <person name="Li Z."/>
            <person name="Sonstegard T."/>
            <person name="Feng J."/>
            <person name="Danzmann R.G."/>
            <person name="Schroeder S."/>
            <person name="Scheffler B."/>
            <person name="Duke M.V."/>
            <person name="Ballard L."/>
            <person name="Kucuktas H."/>
            <person name="Kaltenboeck L."/>
            <person name="Liu H."/>
            <person name="Armbruster J."/>
            <person name="Xie Y."/>
            <person name="Kirby M.L."/>
            <person name="Tian Y."/>
            <person name="Flanagan M.E."/>
            <person name="Mu W."/>
            <person name="Waldbieser G.C."/>
        </authorList>
    </citation>
    <scope>NUCLEOTIDE SEQUENCE [LARGE SCALE GENOMIC DNA]</scope>
    <source>
        <strain evidence="5">SDA103</strain>
    </source>
</reference>
<dbReference type="GO" id="GO:0051082">
    <property type="term" value="F:unfolded protein binding"/>
    <property type="evidence" value="ECO:0007669"/>
    <property type="project" value="TreeGrafter"/>
</dbReference>
<organism evidence="5 6">
    <name type="scientific">Ictalurus punctatus</name>
    <name type="common">Channel catfish</name>
    <name type="synonym">Silurus punctatus</name>
    <dbReference type="NCBI Taxonomy" id="7998"/>
    <lineage>
        <taxon>Eukaryota</taxon>
        <taxon>Metazoa</taxon>
        <taxon>Chordata</taxon>
        <taxon>Craniata</taxon>
        <taxon>Vertebrata</taxon>
        <taxon>Euteleostomi</taxon>
        <taxon>Actinopterygii</taxon>
        <taxon>Neopterygii</taxon>
        <taxon>Teleostei</taxon>
        <taxon>Ostariophysi</taxon>
        <taxon>Siluriformes</taxon>
        <taxon>Ictaluridae</taxon>
        <taxon>Ictalurus</taxon>
    </lineage>
</organism>
<evidence type="ECO:0000256" key="2">
    <source>
        <dbReference type="ARBA" id="ARBA00023186"/>
    </source>
</evidence>
<dbReference type="GO" id="GO:0051087">
    <property type="term" value="F:protein-folding chaperone binding"/>
    <property type="evidence" value="ECO:0007669"/>
    <property type="project" value="InterPro"/>
</dbReference>
<dbReference type="GO" id="GO:0030150">
    <property type="term" value="P:protein import into mitochondrial matrix"/>
    <property type="evidence" value="ECO:0007669"/>
    <property type="project" value="TreeGrafter"/>
</dbReference>
<dbReference type="CTD" id="134266"/>
<dbReference type="SUPFAM" id="SSF51064">
    <property type="entry name" value="Head domain of nucleotide exchange factor GrpE"/>
    <property type="match status" value="1"/>
</dbReference>
<evidence type="ECO:0000313" key="5">
    <source>
        <dbReference type="Proteomes" id="UP000221080"/>
    </source>
</evidence>
<accession>A0A2D0T0V6</accession>